<evidence type="ECO:0000256" key="1">
    <source>
        <dbReference type="SAM" id="MobiDB-lite"/>
    </source>
</evidence>
<protein>
    <submittedName>
        <fullName evidence="2">Uncharacterized protein</fullName>
    </submittedName>
</protein>
<comment type="caution">
    <text evidence="2">The sequence shown here is derived from an EMBL/GenBank/DDBJ whole genome shotgun (WGS) entry which is preliminary data.</text>
</comment>
<keyword evidence="3" id="KW-1185">Reference proteome</keyword>
<feature type="region of interest" description="Disordered" evidence="1">
    <location>
        <begin position="20"/>
        <end position="39"/>
    </location>
</feature>
<dbReference type="EMBL" id="CAHP01000001">
    <property type="protein sequence ID" value="CCG39738.1"/>
    <property type="molecule type" value="Genomic_DNA"/>
</dbReference>
<proteinExistence type="predicted"/>
<reference evidence="2 3" key="1">
    <citation type="journal article" date="2012" name="J. Bacteriol.">
        <title>Draft Genome Sequence of the Purple Photosynthetic Bacterium Phaeospirillum molischianum DSM120, a Particularly Versatile Bacterium.</title>
        <authorList>
            <person name="Duquesne K."/>
            <person name="Prima V."/>
            <person name="Ji B."/>
            <person name="Rouy Z."/>
            <person name="Medigue C."/>
            <person name="Talla E."/>
            <person name="Sturgis J.N."/>
        </authorList>
    </citation>
    <scope>NUCLEOTIDE SEQUENCE [LARGE SCALE GENOMIC DNA]</scope>
    <source>
        <strain evidence="3">DSM120</strain>
    </source>
</reference>
<dbReference type="STRING" id="1150626.PHAMO_10163"/>
<organism evidence="2 3">
    <name type="scientific">Magnetospirillum molischianum DSM 120</name>
    <dbReference type="NCBI Taxonomy" id="1150626"/>
    <lineage>
        <taxon>Bacteria</taxon>
        <taxon>Pseudomonadati</taxon>
        <taxon>Pseudomonadota</taxon>
        <taxon>Alphaproteobacteria</taxon>
        <taxon>Rhodospirillales</taxon>
        <taxon>Rhodospirillaceae</taxon>
        <taxon>Magnetospirillum</taxon>
    </lineage>
</organism>
<dbReference type="Proteomes" id="UP000004169">
    <property type="component" value="Unassembled WGS sequence"/>
</dbReference>
<dbReference type="AlphaFoldDB" id="H8FN00"/>
<accession>H8FN00</accession>
<gene>
    <name evidence="2" type="ORF">PHAMO_10163</name>
</gene>
<evidence type="ECO:0000313" key="3">
    <source>
        <dbReference type="Proteomes" id="UP000004169"/>
    </source>
</evidence>
<name>H8FN00_MAGML</name>
<evidence type="ECO:0000313" key="2">
    <source>
        <dbReference type="EMBL" id="CCG39738.1"/>
    </source>
</evidence>
<sequence length="201" mass="22027">MRRMRMFWLSMIKSSVKSDRRPIGAPIGEAGSVQRASRSKLLPPQGATLTEKAEAEGQPYTGLVRLRQASRGTQTDENAMFFEQIEICDGLGRMATYLGVNGPFGLVCRACLPPPPRLRPGRLAPFPSTPTNVWLPKPWRHPFLSLPVPAPEKPPPWSGAIVIWLKTELLHHGFSFRLSPCAPPPNCIAGLPMAATSPARS</sequence>